<feature type="domain" description="Peptidase M16 N-terminal" evidence="3">
    <location>
        <begin position="12"/>
        <end position="159"/>
    </location>
</feature>
<dbReference type="SUPFAM" id="SSF63411">
    <property type="entry name" value="LuxS/MPP-like metallohydrolase"/>
    <property type="match status" value="2"/>
</dbReference>
<dbReference type="GO" id="GO:0004222">
    <property type="term" value="F:metalloendopeptidase activity"/>
    <property type="evidence" value="ECO:0007669"/>
    <property type="project" value="InterPro"/>
</dbReference>
<dbReference type="InterPro" id="IPR050361">
    <property type="entry name" value="MPP/UQCRC_Complex"/>
</dbReference>
<organism evidence="5 6">
    <name type="scientific">Clostridium paraputrificum</name>
    <dbReference type="NCBI Taxonomy" id="29363"/>
    <lineage>
        <taxon>Bacteria</taxon>
        <taxon>Bacillati</taxon>
        <taxon>Bacillota</taxon>
        <taxon>Clostridia</taxon>
        <taxon>Eubacteriales</taxon>
        <taxon>Clostridiaceae</taxon>
        <taxon>Clostridium</taxon>
    </lineage>
</organism>
<dbReference type="OrthoDB" id="9811314at2"/>
<dbReference type="Pfam" id="PF05193">
    <property type="entry name" value="Peptidase_M16_C"/>
    <property type="match status" value="1"/>
</dbReference>
<evidence type="ECO:0000313" key="5">
    <source>
        <dbReference type="EMBL" id="OBY11279.1"/>
    </source>
</evidence>
<comment type="caution">
    <text evidence="5">The sequence shown here is derived from an EMBL/GenBank/DDBJ whole genome shotgun (WGS) entry which is preliminary data.</text>
</comment>
<evidence type="ECO:0000256" key="1">
    <source>
        <dbReference type="ARBA" id="ARBA00007261"/>
    </source>
</evidence>
<feature type="domain" description="Peptidase M16 C-terminal" evidence="4">
    <location>
        <begin position="165"/>
        <end position="338"/>
    </location>
</feature>
<dbReference type="InterPro" id="IPR001431">
    <property type="entry name" value="Pept_M16_Zn_BS"/>
</dbReference>
<dbReference type="AlphaFoldDB" id="A0A174VVY1"/>
<dbReference type="GO" id="GO:0006508">
    <property type="term" value="P:proteolysis"/>
    <property type="evidence" value="ECO:0007669"/>
    <property type="project" value="UniProtKB-KW"/>
</dbReference>
<dbReference type="eggNOG" id="COG0612">
    <property type="taxonomic scope" value="Bacteria"/>
</dbReference>
<dbReference type="EMBL" id="MAPZ01000016">
    <property type="protein sequence ID" value="OBY11279.1"/>
    <property type="molecule type" value="Genomic_DNA"/>
</dbReference>
<dbReference type="InterPro" id="IPR011765">
    <property type="entry name" value="Pept_M16_N"/>
</dbReference>
<evidence type="ECO:0000259" key="4">
    <source>
        <dbReference type="Pfam" id="PF05193"/>
    </source>
</evidence>
<dbReference type="Pfam" id="PF00675">
    <property type="entry name" value="Peptidase_M16"/>
    <property type="match status" value="1"/>
</dbReference>
<dbReference type="Gene3D" id="3.30.830.10">
    <property type="entry name" value="Metalloenzyme, LuxS/M16 peptidase-like"/>
    <property type="match status" value="2"/>
</dbReference>
<evidence type="ECO:0000256" key="2">
    <source>
        <dbReference type="RuleBase" id="RU004447"/>
    </source>
</evidence>
<protein>
    <submittedName>
        <fullName evidence="5">Zinc protease</fullName>
    </submittedName>
</protein>
<evidence type="ECO:0000313" key="6">
    <source>
        <dbReference type="Proteomes" id="UP000092714"/>
    </source>
</evidence>
<proteinExistence type="inferred from homology"/>
<keyword evidence="5" id="KW-0645">Protease</keyword>
<dbReference type="GO" id="GO:0046872">
    <property type="term" value="F:metal ion binding"/>
    <property type="evidence" value="ECO:0007669"/>
    <property type="project" value="InterPro"/>
</dbReference>
<keyword evidence="5" id="KW-0378">Hydrolase</keyword>
<reference evidence="5 6" key="1">
    <citation type="submission" date="2016-06" db="EMBL/GenBank/DDBJ databases">
        <authorList>
            <person name="Kjaerup R.B."/>
            <person name="Dalgaard T.S."/>
            <person name="Juul-Madsen H.R."/>
        </authorList>
    </citation>
    <scope>NUCLEOTIDE SEQUENCE [LARGE SCALE GENOMIC DNA]</scope>
    <source>
        <strain evidence="5 6">373-A1</strain>
    </source>
</reference>
<accession>A0A174VVY1</accession>
<dbReference type="PANTHER" id="PTHR11851:SF49">
    <property type="entry name" value="MITOCHONDRIAL-PROCESSING PEPTIDASE SUBUNIT ALPHA"/>
    <property type="match status" value="1"/>
</dbReference>
<dbReference type="RefSeq" id="WP_027097551.1">
    <property type="nucleotide sequence ID" value="NZ_CABHIH010000001.1"/>
</dbReference>
<dbReference type="FunFam" id="3.30.830.10:FF:000008">
    <property type="entry name" value="Mitochondrial-processing peptidase subunit beta"/>
    <property type="match status" value="1"/>
</dbReference>
<name>A0A174VVY1_9CLOT</name>
<comment type="similarity">
    <text evidence="1 2">Belongs to the peptidase M16 family.</text>
</comment>
<dbReference type="GeneID" id="42775386"/>
<dbReference type="InterPro" id="IPR007863">
    <property type="entry name" value="Peptidase_M16_C"/>
</dbReference>
<evidence type="ECO:0000259" key="3">
    <source>
        <dbReference type="Pfam" id="PF00675"/>
    </source>
</evidence>
<dbReference type="InterPro" id="IPR011249">
    <property type="entry name" value="Metalloenz_LuxS/M16"/>
</dbReference>
<dbReference type="Proteomes" id="UP000092714">
    <property type="component" value="Unassembled WGS sequence"/>
</dbReference>
<dbReference type="PROSITE" id="PS00143">
    <property type="entry name" value="INSULINASE"/>
    <property type="match status" value="1"/>
</dbReference>
<gene>
    <name evidence="5" type="ORF">CP373A1_07220</name>
</gene>
<dbReference type="PANTHER" id="PTHR11851">
    <property type="entry name" value="METALLOPROTEASE"/>
    <property type="match status" value="1"/>
</dbReference>
<keyword evidence="6" id="KW-1185">Reference proteome</keyword>
<sequence>MYNFYTLKNGLRVITEKVDGVNSISVGVMIQNGSRNETPEVNGISHFIEHMFFKGTDKRTAKEIAESVENIGGQINAFTSKEATCYYVKNLYTHLDLSLEVLSDMILNSKFDGDEIEREKGVVIEEINMSEDNPEDVLEDLHSKACFDNSSLAYPILGTIDKVKSFTRDKIKNFIKEKYTPYNTVISICGKFDEKEVETLVEQYFGGWKSDNIYVPTYGETLVHLNSMTATKDIEQLHVSLGLKGLPFGHDNGYGLVLLSNIFGGGASSILFQRVREQLGLCYSIYCYPQPYQGAGVLNIYAGLGKNYGEKALDAIKHELNRFVKEGITKELLDVNKEKIKANYILGLESTSSRMFSNAKSVLFKNRVTTQEEVIEKVDRINMEDIDFVLKECFGSGVLNTSYVGQNVEADKLNSIILDSDKAYNNKNNFGKIEI</sequence>